<dbReference type="OrthoDB" id="9775135at2"/>
<evidence type="ECO:0000313" key="6">
    <source>
        <dbReference type="Proteomes" id="UP000186705"/>
    </source>
</evidence>
<dbReference type="Proteomes" id="UP000186705">
    <property type="component" value="Unassembled WGS sequence"/>
</dbReference>
<dbReference type="GeneID" id="78275811"/>
<dbReference type="Gene3D" id="3.40.50.300">
    <property type="entry name" value="P-loop containing nucleotide triphosphate hydrolases"/>
    <property type="match status" value="1"/>
</dbReference>
<proteinExistence type="predicted"/>
<accession>A0A1U7NLU5</accession>
<dbReference type="PANTHER" id="PTHR42939:SF1">
    <property type="entry name" value="ABC TRANSPORTER ATP-BINDING PROTEIN ALBC-RELATED"/>
    <property type="match status" value="1"/>
</dbReference>
<dbReference type="SMART" id="SM00382">
    <property type="entry name" value="AAA"/>
    <property type="match status" value="1"/>
</dbReference>
<evidence type="ECO:0000256" key="3">
    <source>
        <dbReference type="ARBA" id="ARBA00022840"/>
    </source>
</evidence>
<dbReference type="CDD" id="cd03230">
    <property type="entry name" value="ABC_DR_subfamily_A"/>
    <property type="match status" value="1"/>
</dbReference>
<evidence type="ECO:0000256" key="1">
    <source>
        <dbReference type="ARBA" id="ARBA00022448"/>
    </source>
</evidence>
<dbReference type="STRING" id="1862672.BO225_07655"/>
<feature type="domain" description="ABC transporter" evidence="4">
    <location>
        <begin position="2"/>
        <end position="232"/>
    </location>
</feature>
<evidence type="ECO:0000259" key="4">
    <source>
        <dbReference type="PROSITE" id="PS50893"/>
    </source>
</evidence>
<dbReference type="InterPro" id="IPR003593">
    <property type="entry name" value="AAA+_ATPase"/>
</dbReference>
<dbReference type="PANTHER" id="PTHR42939">
    <property type="entry name" value="ABC TRANSPORTER ATP-BINDING PROTEIN ALBC-RELATED"/>
    <property type="match status" value="1"/>
</dbReference>
<dbReference type="InterPro" id="IPR051782">
    <property type="entry name" value="ABC_Transporter_VariousFunc"/>
</dbReference>
<keyword evidence="6" id="KW-1185">Reference proteome</keyword>
<sequence length="239" mass="26502">MIDIKNVSKSFGTKKAVDDIRFQVPSGSITGFIGPNGAGKTTTIHMMTGALGIDQGEILLNGIDIAKNPIQAKREFGLVPDSPDLFLRLSAREYINFMADIYQIDQSLRNQRIGQLAKDFQIESDLDQPLSSFSHGMRQKAIIIGALVCDPNIWILDEPMTGLDPESAFLLKEKMKEHAQKGNTVFFSTHVLEVAEKLCDQIVIINKGKICFDGTLDSLKEKFPNQSLEEIFLEVISNA</sequence>
<name>A0A1U7NLU5_9FIRM</name>
<dbReference type="GO" id="GO:0005524">
    <property type="term" value="F:ATP binding"/>
    <property type="evidence" value="ECO:0007669"/>
    <property type="project" value="UniProtKB-KW"/>
</dbReference>
<dbReference type="GO" id="GO:0016887">
    <property type="term" value="F:ATP hydrolysis activity"/>
    <property type="evidence" value="ECO:0007669"/>
    <property type="project" value="InterPro"/>
</dbReference>
<dbReference type="RefSeq" id="WP_076341677.1">
    <property type="nucleotide sequence ID" value="NZ_CAJTMI010000026.1"/>
</dbReference>
<dbReference type="AlphaFoldDB" id="A0A1U7NLU5"/>
<dbReference type="InterPro" id="IPR027417">
    <property type="entry name" value="P-loop_NTPase"/>
</dbReference>
<evidence type="ECO:0000256" key="2">
    <source>
        <dbReference type="ARBA" id="ARBA00022741"/>
    </source>
</evidence>
<dbReference type="SUPFAM" id="SSF52540">
    <property type="entry name" value="P-loop containing nucleoside triphosphate hydrolases"/>
    <property type="match status" value="1"/>
</dbReference>
<gene>
    <name evidence="5" type="ORF">BO225_07655</name>
</gene>
<evidence type="ECO:0000313" key="5">
    <source>
        <dbReference type="EMBL" id="OLU45801.1"/>
    </source>
</evidence>
<dbReference type="PROSITE" id="PS50893">
    <property type="entry name" value="ABC_TRANSPORTER_2"/>
    <property type="match status" value="1"/>
</dbReference>
<keyword evidence="2" id="KW-0547">Nucleotide-binding</keyword>
<comment type="caution">
    <text evidence="5">The sequence shown here is derived from an EMBL/GenBank/DDBJ whole genome shotgun (WGS) entry which is preliminary data.</text>
</comment>
<reference evidence="5 6" key="1">
    <citation type="submission" date="2016-11" db="EMBL/GenBank/DDBJ databases">
        <title>Description of two novel members of the family Erysipelotrichaceae: Ileibacterium lipovorans gen. nov., sp. nov. and Dubosiella newyorkensis, gen. nov., sp. nov.</title>
        <authorList>
            <person name="Cox L.M."/>
            <person name="Sohn J."/>
            <person name="Tyrrell K.L."/>
            <person name="Citron D.M."/>
            <person name="Lawson P.A."/>
            <person name="Patel N.B."/>
            <person name="Iizumi T."/>
            <person name="Perez-Perez G.I."/>
            <person name="Goldstein E.J."/>
            <person name="Blaser M.J."/>
        </authorList>
    </citation>
    <scope>NUCLEOTIDE SEQUENCE [LARGE SCALE GENOMIC DNA]</scope>
    <source>
        <strain evidence="5 6">NYU-BL-A4</strain>
    </source>
</reference>
<dbReference type="EMBL" id="MPKA01000079">
    <property type="protein sequence ID" value="OLU45801.1"/>
    <property type="molecule type" value="Genomic_DNA"/>
</dbReference>
<protein>
    <submittedName>
        <fullName evidence="5">ABC transporter</fullName>
    </submittedName>
</protein>
<keyword evidence="3" id="KW-0067">ATP-binding</keyword>
<keyword evidence="1" id="KW-0813">Transport</keyword>
<dbReference type="InterPro" id="IPR003439">
    <property type="entry name" value="ABC_transporter-like_ATP-bd"/>
</dbReference>
<dbReference type="PROSITE" id="PS00211">
    <property type="entry name" value="ABC_TRANSPORTER_1"/>
    <property type="match status" value="1"/>
</dbReference>
<dbReference type="Pfam" id="PF00005">
    <property type="entry name" value="ABC_tran"/>
    <property type="match status" value="1"/>
</dbReference>
<organism evidence="5 6">
    <name type="scientific">Dubosiella newyorkensis</name>
    <dbReference type="NCBI Taxonomy" id="1862672"/>
    <lineage>
        <taxon>Bacteria</taxon>
        <taxon>Bacillati</taxon>
        <taxon>Bacillota</taxon>
        <taxon>Erysipelotrichia</taxon>
        <taxon>Erysipelotrichales</taxon>
        <taxon>Erysipelotrichaceae</taxon>
        <taxon>Dubosiella</taxon>
    </lineage>
</organism>
<dbReference type="InterPro" id="IPR017871">
    <property type="entry name" value="ABC_transporter-like_CS"/>
</dbReference>